<feature type="transmembrane region" description="Helical" evidence="1">
    <location>
        <begin position="41"/>
        <end position="66"/>
    </location>
</feature>
<keyword evidence="4" id="KW-1185">Reference proteome</keyword>
<feature type="transmembrane region" description="Helical" evidence="1">
    <location>
        <begin position="199"/>
        <end position="223"/>
    </location>
</feature>
<gene>
    <name evidence="3" type="ORF">CPB84DRAFT_1683340</name>
</gene>
<dbReference type="AlphaFoldDB" id="A0A9P5NLR0"/>
<organism evidence="3 4">
    <name type="scientific">Gymnopilus junonius</name>
    <name type="common">Spectacular rustgill mushroom</name>
    <name type="synonym">Gymnopilus spectabilis subsp. junonius</name>
    <dbReference type="NCBI Taxonomy" id="109634"/>
    <lineage>
        <taxon>Eukaryota</taxon>
        <taxon>Fungi</taxon>
        <taxon>Dikarya</taxon>
        <taxon>Basidiomycota</taxon>
        <taxon>Agaricomycotina</taxon>
        <taxon>Agaricomycetes</taxon>
        <taxon>Agaricomycetidae</taxon>
        <taxon>Agaricales</taxon>
        <taxon>Agaricineae</taxon>
        <taxon>Hymenogastraceae</taxon>
        <taxon>Gymnopilus</taxon>
    </lineage>
</organism>
<reference evidence="3" key="1">
    <citation type="submission" date="2020-11" db="EMBL/GenBank/DDBJ databases">
        <authorList>
            <consortium name="DOE Joint Genome Institute"/>
            <person name="Ahrendt S."/>
            <person name="Riley R."/>
            <person name="Andreopoulos W."/>
            <person name="LaButti K."/>
            <person name="Pangilinan J."/>
            <person name="Ruiz-duenas F.J."/>
            <person name="Barrasa J.M."/>
            <person name="Sanchez-Garcia M."/>
            <person name="Camarero S."/>
            <person name="Miyauchi S."/>
            <person name="Serrano A."/>
            <person name="Linde D."/>
            <person name="Babiker R."/>
            <person name="Drula E."/>
            <person name="Ayuso-Fernandez I."/>
            <person name="Pacheco R."/>
            <person name="Padilla G."/>
            <person name="Ferreira P."/>
            <person name="Barriuso J."/>
            <person name="Kellner H."/>
            <person name="Castanera R."/>
            <person name="Alfaro M."/>
            <person name="Ramirez L."/>
            <person name="Pisabarro A.G."/>
            <person name="Kuo A."/>
            <person name="Tritt A."/>
            <person name="Lipzen A."/>
            <person name="He G."/>
            <person name="Yan M."/>
            <person name="Ng V."/>
            <person name="Cullen D."/>
            <person name="Martin F."/>
            <person name="Rosso M.-N."/>
            <person name="Henrissat B."/>
            <person name="Hibbett D."/>
            <person name="Martinez A.T."/>
            <person name="Grigoriev I.V."/>
        </authorList>
    </citation>
    <scope>NUCLEOTIDE SEQUENCE</scope>
    <source>
        <strain evidence="3">AH 44721</strain>
    </source>
</reference>
<feature type="transmembrane region" description="Helical" evidence="1">
    <location>
        <begin position="109"/>
        <end position="129"/>
    </location>
</feature>
<evidence type="ECO:0000313" key="3">
    <source>
        <dbReference type="EMBL" id="KAF8891486.1"/>
    </source>
</evidence>
<dbReference type="OrthoDB" id="3242376at2759"/>
<feature type="transmembrane region" description="Helical" evidence="1">
    <location>
        <begin position="78"/>
        <end position="103"/>
    </location>
</feature>
<dbReference type="Pfam" id="PF20151">
    <property type="entry name" value="DUF6533"/>
    <property type="match status" value="1"/>
</dbReference>
<keyword evidence="1" id="KW-0472">Membrane</keyword>
<comment type="caution">
    <text evidence="3">The sequence shown here is derived from an EMBL/GenBank/DDBJ whole genome shotgun (WGS) entry which is preliminary data.</text>
</comment>
<name>A0A9P5NLR0_GYMJU</name>
<evidence type="ECO:0000313" key="4">
    <source>
        <dbReference type="Proteomes" id="UP000724874"/>
    </source>
</evidence>
<evidence type="ECO:0000256" key="1">
    <source>
        <dbReference type="SAM" id="Phobius"/>
    </source>
</evidence>
<evidence type="ECO:0000259" key="2">
    <source>
        <dbReference type="Pfam" id="PF20151"/>
    </source>
</evidence>
<dbReference type="EMBL" id="JADNYJ010000072">
    <property type="protein sequence ID" value="KAF8891486.1"/>
    <property type="molecule type" value="Genomic_DNA"/>
</dbReference>
<feature type="transmembrane region" description="Helical" evidence="1">
    <location>
        <begin position="136"/>
        <end position="153"/>
    </location>
</feature>
<accession>A0A9P5NLR0</accession>
<dbReference type="Proteomes" id="UP000724874">
    <property type="component" value="Unassembled WGS sequence"/>
</dbReference>
<feature type="domain" description="DUF6533" evidence="2">
    <location>
        <begin position="13"/>
        <end position="57"/>
    </location>
</feature>
<keyword evidence="1" id="KW-0812">Transmembrane</keyword>
<keyword evidence="1" id="KW-1133">Transmembrane helix</keyword>
<feature type="transmembrane region" description="Helical" evidence="1">
    <location>
        <begin position="159"/>
        <end position="178"/>
    </location>
</feature>
<feature type="non-terminal residue" evidence="3">
    <location>
        <position position="1"/>
    </location>
</feature>
<feature type="transmembrane region" description="Helical" evidence="1">
    <location>
        <begin position="12"/>
        <end position="29"/>
    </location>
</feature>
<dbReference type="InterPro" id="IPR045340">
    <property type="entry name" value="DUF6533"/>
</dbReference>
<proteinExistence type="predicted"/>
<protein>
    <recommendedName>
        <fullName evidence="2">DUF6533 domain-containing protein</fullName>
    </recommendedName>
</protein>
<sequence>RTVISIRRATKMFSLASCVMLFYDIMLTFGEEVERIWLKKFSFFTILWFLNRYLSPLGYIVIIVSFNDPWSQEVCNRYVLYPEALKCVTSFVIGMIFIIRLYAIYSRSLTILLIGVCFLALELALKIWAFTDGTSISLPAGLVGCILVGQQYSRFVFTWVAELIFDTVVVFLTFWRTARVRQERSGNTMSLYNLILRDGLVYFAVIFGVNLATVLVFLVSNIICPFCYF</sequence>